<dbReference type="AlphaFoldDB" id="A0A9P5NT93"/>
<reference evidence="2" key="1">
    <citation type="submission" date="2020-11" db="EMBL/GenBank/DDBJ databases">
        <authorList>
            <consortium name="DOE Joint Genome Institute"/>
            <person name="Ahrendt S."/>
            <person name="Riley R."/>
            <person name="Andreopoulos W."/>
            <person name="LaButti K."/>
            <person name="Pangilinan J."/>
            <person name="Ruiz-duenas F.J."/>
            <person name="Barrasa J.M."/>
            <person name="Sanchez-Garcia M."/>
            <person name="Camarero S."/>
            <person name="Miyauchi S."/>
            <person name="Serrano A."/>
            <person name="Linde D."/>
            <person name="Babiker R."/>
            <person name="Drula E."/>
            <person name="Ayuso-Fernandez I."/>
            <person name="Pacheco R."/>
            <person name="Padilla G."/>
            <person name="Ferreira P."/>
            <person name="Barriuso J."/>
            <person name="Kellner H."/>
            <person name="Castanera R."/>
            <person name="Alfaro M."/>
            <person name="Ramirez L."/>
            <person name="Pisabarro A.G."/>
            <person name="Kuo A."/>
            <person name="Tritt A."/>
            <person name="Lipzen A."/>
            <person name="He G."/>
            <person name="Yan M."/>
            <person name="Ng V."/>
            <person name="Cullen D."/>
            <person name="Martin F."/>
            <person name="Rosso M.-N."/>
            <person name="Henrissat B."/>
            <person name="Hibbett D."/>
            <person name="Martinez A.T."/>
            <person name="Grigoriev I.V."/>
        </authorList>
    </citation>
    <scope>NUCLEOTIDE SEQUENCE</scope>
    <source>
        <strain evidence="2">AH 44721</strain>
    </source>
</reference>
<evidence type="ECO:0000313" key="2">
    <source>
        <dbReference type="EMBL" id="KAF8907882.1"/>
    </source>
</evidence>
<dbReference type="EMBL" id="JADNYJ010000013">
    <property type="protein sequence ID" value="KAF8907882.1"/>
    <property type="molecule type" value="Genomic_DNA"/>
</dbReference>
<keyword evidence="3" id="KW-1185">Reference proteome</keyword>
<feature type="chain" id="PRO_5040143132" evidence="1">
    <location>
        <begin position="23"/>
        <end position="251"/>
    </location>
</feature>
<accession>A0A9P5NT93</accession>
<gene>
    <name evidence="2" type="ORF">CPB84DRAFT_1767806</name>
</gene>
<protein>
    <submittedName>
        <fullName evidence="2">Uncharacterized protein</fullName>
    </submittedName>
</protein>
<evidence type="ECO:0000256" key="1">
    <source>
        <dbReference type="SAM" id="SignalP"/>
    </source>
</evidence>
<name>A0A9P5NT93_GYMJU</name>
<keyword evidence="1" id="KW-0732">Signal</keyword>
<evidence type="ECO:0000313" key="3">
    <source>
        <dbReference type="Proteomes" id="UP000724874"/>
    </source>
</evidence>
<comment type="caution">
    <text evidence="2">The sequence shown here is derived from an EMBL/GenBank/DDBJ whole genome shotgun (WGS) entry which is preliminary data.</text>
</comment>
<dbReference type="Proteomes" id="UP000724874">
    <property type="component" value="Unassembled WGS sequence"/>
</dbReference>
<feature type="signal peptide" evidence="1">
    <location>
        <begin position="1"/>
        <end position="22"/>
    </location>
</feature>
<proteinExistence type="predicted"/>
<sequence length="251" mass="28463">MKNALGLQTLTLLVRPVILVSAEGNTGAKLALLLFARNLQSGKFYGVRGGDESPETPVVHHNLRSLRFSEYQDPLHHAFANILLPFLRRSACRLVELSMAVSLFEDNSLISILKETLLLKKLYMENRTPNTSLISNNAEHDSFLPLLRYFGYTSKGHWDSIGFDWTHVADIFGPVIYLQSQNYRRLTNVKLNVGQYSRDGRPLYIDDATVNQLQVFSQESGIKLTLIDGYNEDLLELSTQHHELHGYVDES</sequence>
<organism evidence="2 3">
    <name type="scientific">Gymnopilus junonius</name>
    <name type="common">Spectacular rustgill mushroom</name>
    <name type="synonym">Gymnopilus spectabilis subsp. junonius</name>
    <dbReference type="NCBI Taxonomy" id="109634"/>
    <lineage>
        <taxon>Eukaryota</taxon>
        <taxon>Fungi</taxon>
        <taxon>Dikarya</taxon>
        <taxon>Basidiomycota</taxon>
        <taxon>Agaricomycotina</taxon>
        <taxon>Agaricomycetes</taxon>
        <taxon>Agaricomycetidae</taxon>
        <taxon>Agaricales</taxon>
        <taxon>Agaricineae</taxon>
        <taxon>Hymenogastraceae</taxon>
        <taxon>Gymnopilus</taxon>
    </lineage>
</organism>